<evidence type="ECO:0000313" key="14">
    <source>
        <dbReference type="Proteomes" id="UP000028878"/>
    </source>
</evidence>
<sequence>MKTLRQNDHGFVQRQLRRLALSEDLNFLLTNRVPRLALTRFMGWFSGIRQPLVRDASMAVWKAFTDLDLSDAKQQRFDSLHDCFTRELREGARPIDPNPAVLVSPCDAIVGASGRIGEDAQAQVFQAKGFPYALTDLLGDSPRSQAAIDTLRGGQFVTLRLTSAMYHRFHAPEALRLEHVTHFSGDTWNVNPIALKRVERLFCRNERAALFTRLADGTPLVLVPVAAILVASLRLRALPQALNTRYRGPDELPCDAAYARGQEMGHFEHGSTVIVLAPPGFALAAGAVPGEPIRMGRPLLLRAQA</sequence>
<evidence type="ECO:0000256" key="3">
    <source>
        <dbReference type="ARBA" id="ARBA00012243"/>
    </source>
</evidence>
<evidence type="ECO:0000256" key="1">
    <source>
        <dbReference type="ARBA" id="ARBA00001928"/>
    </source>
</evidence>
<dbReference type="GO" id="GO:0006646">
    <property type="term" value="P:phosphatidylethanolamine biosynthetic process"/>
    <property type="evidence" value="ECO:0007669"/>
    <property type="project" value="UniProtKB-UniPathway"/>
</dbReference>
<protein>
    <recommendedName>
        <fullName evidence="3">phosphatidylserine decarboxylase</fullName>
        <ecNumber evidence="3">4.1.1.65</ecNumber>
    </recommendedName>
</protein>
<evidence type="ECO:0000256" key="11">
    <source>
        <dbReference type="ARBA" id="ARBA00023317"/>
    </source>
</evidence>
<evidence type="ECO:0000313" key="13">
    <source>
        <dbReference type="EMBL" id="CDN86955.1"/>
    </source>
</evidence>
<keyword evidence="9 13" id="KW-0456">Lyase</keyword>
<evidence type="ECO:0000256" key="2">
    <source>
        <dbReference type="ARBA" id="ARBA00005189"/>
    </source>
</evidence>
<keyword evidence="8" id="KW-0594">Phospholipid biosynthesis</keyword>
<evidence type="ECO:0000256" key="12">
    <source>
        <dbReference type="ARBA" id="ARBA00024326"/>
    </source>
</evidence>
<evidence type="ECO:0000256" key="9">
    <source>
        <dbReference type="ARBA" id="ARBA00023239"/>
    </source>
</evidence>
<dbReference type="RefSeq" id="WP_009517196.1">
    <property type="nucleotide sequence ID" value="NZ_CCAE010000007.1"/>
</dbReference>
<keyword evidence="6" id="KW-0443">Lipid metabolism</keyword>
<evidence type="ECO:0000256" key="10">
    <source>
        <dbReference type="ARBA" id="ARBA00023264"/>
    </source>
</evidence>
<keyword evidence="11" id="KW-0670">Pyruvate</keyword>
<keyword evidence="4" id="KW-0444">Lipid biosynthesis</keyword>
<dbReference type="Proteomes" id="UP000028878">
    <property type="component" value="Unassembled WGS sequence"/>
</dbReference>
<dbReference type="UniPathway" id="UPA00558"/>
<dbReference type="Pfam" id="PF02666">
    <property type="entry name" value="PS_Dcarbxylase"/>
    <property type="match status" value="1"/>
</dbReference>
<evidence type="ECO:0000256" key="4">
    <source>
        <dbReference type="ARBA" id="ARBA00022516"/>
    </source>
</evidence>
<dbReference type="InterPro" id="IPR033177">
    <property type="entry name" value="PSD-B"/>
</dbReference>
<dbReference type="PANTHER" id="PTHR10067:SF6">
    <property type="entry name" value="PHOSPHATIDYLSERINE DECARBOXYLASE PROENZYME, MITOCHONDRIAL"/>
    <property type="match status" value="1"/>
</dbReference>
<dbReference type="InterPro" id="IPR003817">
    <property type="entry name" value="PS_Dcarbxylase"/>
</dbReference>
<evidence type="ECO:0000256" key="8">
    <source>
        <dbReference type="ARBA" id="ARBA00023209"/>
    </source>
</evidence>
<comment type="pathway">
    <text evidence="2">Lipid metabolism.</text>
</comment>
<evidence type="ECO:0000256" key="5">
    <source>
        <dbReference type="ARBA" id="ARBA00022793"/>
    </source>
</evidence>
<dbReference type="NCBIfam" id="TIGR00163">
    <property type="entry name" value="PS_decarb"/>
    <property type="match status" value="1"/>
</dbReference>
<dbReference type="EMBL" id="CCAE010000007">
    <property type="protein sequence ID" value="CDN86955.1"/>
    <property type="molecule type" value="Genomic_DNA"/>
</dbReference>
<evidence type="ECO:0000256" key="6">
    <source>
        <dbReference type="ARBA" id="ARBA00023098"/>
    </source>
</evidence>
<keyword evidence="14" id="KW-1185">Reference proteome</keyword>
<dbReference type="EC" id="4.1.1.65" evidence="3"/>
<dbReference type="GO" id="GO:0004609">
    <property type="term" value="F:phosphatidylserine decarboxylase activity"/>
    <property type="evidence" value="ECO:0007669"/>
    <property type="project" value="UniProtKB-EC"/>
</dbReference>
<keyword evidence="5" id="KW-0210">Decarboxylase</keyword>
<dbReference type="PANTHER" id="PTHR10067">
    <property type="entry name" value="PHOSPHATIDYLSERINE DECARBOXYLASE"/>
    <property type="match status" value="1"/>
</dbReference>
<evidence type="ECO:0000256" key="7">
    <source>
        <dbReference type="ARBA" id="ARBA00023145"/>
    </source>
</evidence>
<accession>A0A1L1PNP9</accession>
<comment type="cofactor">
    <cofactor evidence="1">
        <name>pyruvate</name>
        <dbReference type="ChEBI" id="CHEBI:15361"/>
    </cofactor>
</comment>
<proteinExistence type="predicted"/>
<reference evidence="14" key="1">
    <citation type="submission" date="2014-11" db="EMBL/GenBank/DDBJ databases">
        <title>Draft genome sequence of Hydrogenophaga intermedia S1.</title>
        <authorList>
            <person name="Gan H.M."/>
            <person name="Chew T.H."/>
            <person name="Stolz A."/>
        </authorList>
    </citation>
    <scope>NUCLEOTIDE SEQUENCE [LARGE SCALE GENOMIC DNA]</scope>
    <source>
        <strain evidence="14">S1</strain>
    </source>
</reference>
<keyword evidence="7" id="KW-0865">Zymogen</keyword>
<name>A0A1L1PNP9_HYDIT</name>
<dbReference type="AlphaFoldDB" id="A0A1L1PNP9"/>
<keyword evidence="10" id="KW-1208">Phospholipid metabolism</keyword>
<gene>
    <name evidence="13" type="ORF">BN948_01373</name>
</gene>
<comment type="pathway">
    <text evidence="12">Phospholipid metabolism; phosphatidylethanolamine biosynthesis.</text>
</comment>
<organism evidence="13 14">
    <name type="scientific">Hydrogenophaga intermedia</name>
    <dbReference type="NCBI Taxonomy" id="65786"/>
    <lineage>
        <taxon>Bacteria</taxon>
        <taxon>Pseudomonadati</taxon>
        <taxon>Pseudomonadota</taxon>
        <taxon>Betaproteobacteria</taxon>
        <taxon>Burkholderiales</taxon>
        <taxon>Comamonadaceae</taxon>
        <taxon>Hydrogenophaga</taxon>
    </lineage>
</organism>